<evidence type="ECO:0000313" key="4">
    <source>
        <dbReference type="EMBL" id="CAB5501745.1"/>
    </source>
</evidence>
<evidence type="ECO:0000256" key="2">
    <source>
        <dbReference type="SAM" id="SignalP"/>
    </source>
</evidence>
<sequence>MKKTILFLTINFIFLATHYLLAQVCKDYVPNEWRDNRYTDYGNGTVIDNKTTLMWKKCIQGLSGNNCEGTSIKYNWEEALQLANNHSFASHDDWRLPNIKELGSLASHHCYEPSINESIFPNTPSDYFWSSSPDSLSLNSRFSNSSLNSQVNNSSLNLQVNNSSVNLQLNNSSVNSQVNNSSLNSQPNNSSLNSQPNNSSYSWLLRFYSGSISSYDRSKDYYVRLVRSGQ</sequence>
<dbReference type="Proteomes" id="UP000643672">
    <property type="component" value="Unassembled WGS sequence"/>
</dbReference>
<dbReference type="InterPro" id="IPR011460">
    <property type="entry name" value="Lcl_C"/>
</dbReference>
<evidence type="ECO:0000256" key="1">
    <source>
        <dbReference type="SAM" id="MobiDB-lite"/>
    </source>
</evidence>
<name>A0A8H8XDE0_9GAMM</name>
<gene>
    <name evidence="4" type="ORF">THERMOS_1438</name>
</gene>
<dbReference type="Pfam" id="PF07603">
    <property type="entry name" value="Lcl_C"/>
    <property type="match status" value="1"/>
</dbReference>
<dbReference type="RefSeq" id="WP_202752756.1">
    <property type="nucleotide sequence ID" value="NZ_CAESAQ020000076.1"/>
</dbReference>
<keyword evidence="5" id="KW-1185">Reference proteome</keyword>
<comment type="caution">
    <text evidence="4">The sequence shown here is derived from an EMBL/GenBank/DDBJ whole genome shotgun (WGS) entry which is preliminary data.</text>
</comment>
<feature type="region of interest" description="Disordered" evidence="1">
    <location>
        <begin position="175"/>
        <end position="196"/>
    </location>
</feature>
<feature type="signal peptide" evidence="2">
    <location>
        <begin position="1"/>
        <end position="22"/>
    </location>
</feature>
<dbReference type="AlphaFoldDB" id="A0A8H8XDE0"/>
<accession>A0A8H8XDE0</accession>
<feature type="chain" id="PRO_5034809365" description="Lcl C-terminal domain-containing protein" evidence="2">
    <location>
        <begin position="23"/>
        <end position="230"/>
    </location>
</feature>
<feature type="domain" description="Lcl C-terminal" evidence="3">
    <location>
        <begin position="44"/>
        <end position="141"/>
    </location>
</feature>
<dbReference type="EMBL" id="CAESAQ020000076">
    <property type="protein sequence ID" value="CAB5501745.1"/>
    <property type="molecule type" value="Genomic_DNA"/>
</dbReference>
<reference evidence="4 5" key="1">
    <citation type="submission" date="2020-05" db="EMBL/GenBank/DDBJ databases">
        <authorList>
            <person name="Petersen J."/>
            <person name="Sayavedra L."/>
        </authorList>
    </citation>
    <scope>NUCLEOTIDE SEQUENCE [LARGE SCALE GENOMIC DNA]</scope>
    <source>
        <strain evidence="4">B thermophilus SOXS</strain>
    </source>
</reference>
<evidence type="ECO:0000259" key="3">
    <source>
        <dbReference type="Pfam" id="PF07603"/>
    </source>
</evidence>
<dbReference type="PANTHER" id="PTHR35812:SF1">
    <property type="entry name" value="LIPOPROTEIN"/>
    <property type="match status" value="1"/>
</dbReference>
<dbReference type="PANTHER" id="PTHR35812">
    <property type="entry name" value="LIPOPROTEIN"/>
    <property type="match status" value="1"/>
</dbReference>
<keyword evidence="2" id="KW-0732">Signal</keyword>
<protein>
    <recommendedName>
        <fullName evidence="3">Lcl C-terminal domain-containing protein</fullName>
    </recommendedName>
</protein>
<evidence type="ECO:0000313" key="5">
    <source>
        <dbReference type="Proteomes" id="UP000643672"/>
    </source>
</evidence>
<proteinExistence type="predicted"/>
<organism evidence="4 5">
    <name type="scientific">Bathymodiolus thermophilus thioautotrophic gill symbiont</name>
    <dbReference type="NCBI Taxonomy" id="2360"/>
    <lineage>
        <taxon>Bacteria</taxon>
        <taxon>Pseudomonadati</taxon>
        <taxon>Pseudomonadota</taxon>
        <taxon>Gammaproteobacteria</taxon>
        <taxon>sulfur-oxidizing symbionts</taxon>
    </lineage>
</organism>